<dbReference type="AlphaFoldDB" id="A0A2I0A8F3"/>
<keyword evidence="2" id="KW-1185">Reference proteome</keyword>
<dbReference type="EMBL" id="KZ452012">
    <property type="protein sequence ID" value="PKA51795.1"/>
    <property type="molecule type" value="Genomic_DNA"/>
</dbReference>
<sequence>MLLPDTQTKDLYASVVTDPQKQYQDPRVKLFLLTLVPLVADKRREPRACPPFFLRKIRIKLHHLLHTNTKEQASKK</sequence>
<accession>A0A2I0A8F3</accession>
<gene>
    <name evidence="1" type="ORF">AXF42_Ash008024</name>
</gene>
<evidence type="ECO:0000313" key="1">
    <source>
        <dbReference type="EMBL" id="PKA51795.1"/>
    </source>
</evidence>
<organism evidence="1 2">
    <name type="scientific">Apostasia shenzhenica</name>
    <dbReference type="NCBI Taxonomy" id="1088818"/>
    <lineage>
        <taxon>Eukaryota</taxon>
        <taxon>Viridiplantae</taxon>
        <taxon>Streptophyta</taxon>
        <taxon>Embryophyta</taxon>
        <taxon>Tracheophyta</taxon>
        <taxon>Spermatophyta</taxon>
        <taxon>Magnoliopsida</taxon>
        <taxon>Liliopsida</taxon>
        <taxon>Asparagales</taxon>
        <taxon>Orchidaceae</taxon>
        <taxon>Apostasioideae</taxon>
        <taxon>Apostasia</taxon>
    </lineage>
</organism>
<evidence type="ECO:0000313" key="2">
    <source>
        <dbReference type="Proteomes" id="UP000236161"/>
    </source>
</evidence>
<name>A0A2I0A8F3_9ASPA</name>
<dbReference type="Proteomes" id="UP000236161">
    <property type="component" value="Unassembled WGS sequence"/>
</dbReference>
<proteinExistence type="predicted"/>
<reference evidence="1 2" key="1">
    <citation type="journal article" date="2017" name="Nature">
        <title>The Apostasia genome and the evolution of orchids.</title>
        <authorList>
            <person name="Zhang G.Q."/>
            <person name="Liu K.W."/>
            <person name="Li Z."/>
            <person name="Lohaus R."/>
            <person name="Hsiao Y.Y."/>
            <person name="Niu S.C."/>
            <person name="Wang J.Y."/>
            <person name="Lin Y.C."/>
            <person name="Xu Q."/>
            <person name="Chen L.J."/>
            <person name="Yoshida K."/>
            <person name="Fujiwara S."/>
            <person name="Wang Z.W."/>
            <person name="Zhang Y.Q."/>
            <person name="Mitsuda N."/>
            <person name="Wang M."/>
            <person name="Liu G.H."/>
            <person name="Pecoraro L."/>
            <person name="Huang H.X."/>
            <person name="Xiao X.J."/>
            <person name="Lin M."/>
            <person name="Wu X.Y."/>
            <person name="Wu W.L."/>
            <person name="Chen Y.Y."/>
            <person name="Chang S.B."/>
            <person name="Sakamoto S."/>
            <person name="Ohme-Takagi M."/>
            <person name="Yagi M."/>
            <person name="Zeng S.J."/>
            <person name="Shen C.Y."/>
            <person name="Yeh C.M."/>
            <person name="Luo Y.B."/>
            <person name="Tsai W.C."/>
            <person name="Van de Peer Y."/>
            <person name="Liu Z.J."/>
        </authorList>
    </citation>
    <scope>NUCLEOTIDE SEQUENCE [LARGE SCALE GENOMIC DNA]</scope>
    <source>
        <strain evidence="2">cv. Shenzhen</strain>
        <tissue evidence="1">Stem</tissue>
    </source>
</reference>
<protein>
    <submittedName>
        <fullName evidence="1">Uncharacterized protein</fullName>
    </submittedName>
</protein>